<dbReference type="AlphaFoldDB" id="A0A401LD07"/>
<feature type="domain" description="HTH cro/C1-type" evidence="1">
    <location>
        <begin position="14"/>
        <end position="48"/>
    </location>
</feature>
<dbReference type="CDD" id="cd00093">
    <property type="entry name" value="HTH_XRE"/>
    <property type="match status" value="1"/>
</dbReference>
<dbReference type="GO" id="GO:0003677">
    <property type="term" value="F:DNA binding"/>
    <property type="evidence" value="ECO:0007669"/>
    <property type="project" value="InterPro"/>
</dbReference>
<dbReference type="InterPro" id="IPR010982">
    <property type="entry name" value="Lambda_DNA-bd_dom_sf"/>
</dbReference>
<reference evidence="2 3" key="1">
    <citation type="submission" date="2018-10" db="EMBL/GenBank/DDBJ databases">
        <title>Draft Genome Sequence of Anaerotignum sp. KCTC 15736.</title>
        <authorList>
            <person name="Choi S.H."/>
            <person name="Kim J.S."/>
            <person name="Kang S.W."/>
            <person name="Lee J.S."/>
            <person name="Park S.H."/>
        </authorList>
    </citation>
    <scope>NUCLEOTIDE SEQUENCE [LARGE SCALE GENOMIC DNA]</scope>
    <source>
        <strain evidence="2 3">KCTC 15736</strain>
    </source>
</reference>
<dbReference type="EMBL" id="BHVZ01000001">
    <property type="protein sequence ID" value="GCB29457.1"/>
    <property type="molecule type" value="Genomic_DNA"/>
</dbReference>
<gene>
    <name evidence="2" type="ORF">KGMB03357_11180</name>
</gene>
<protein>
    <submittedName>
        <fullName evidence="2">XRE family transcriptional regulator</fullName>
    </submittedName>
</protein>
<evidence type="ECO:0000259" key="1">
    <source>
        <dbReference type="PROSITE" id="PS50943"/>
    </source>
</evidence>
<dbReference type="Pfam" id="PF01381">
    <property type="entry name" value="HTH_3"/>
    <property type="match status" value="1"/>
</dbReference>
<dbReference type="InterPro" id="IPR001387">
    <property type="entry name" value="Cro/C1-type_HTH"/>
</dbReference>
<sequence>MTKKEFAAALDSALKAVRKEYGFTQEKMAAVLGISKKTLVEIEKGRSSLGWTGAAAFAAIFRESCILQAQFGGDLDDLVEALAFAEAEPQYPKTMGGRVWWREIWKEKGYRIQQNVVSGHFRLLDRENRRLMASFTLERVMERLKEELQ</sequence>
<dbReference type="PROSITE" id="PS50943">
    <property type="entry name" value="HTH_CROC1"/>
    <property type="match status" value="1"/>
</dbReference>
<keyword evidence="3" id="KW-1185">Reference proteome</keyword>
<dbReference type="SUPFAM" id="SSF47413">
    <property type="entry name" value="lambda repressor-like DNA-binding domains"/>
    <property type="match status" value="1"/>
</dbReference>
<dbReference type="Gene3D" id="1.10.260.40">
    <property type="entry name" value="lambda repressor-like DNA-binding domains"/>
    <property type="match status" value="1"/>
</dbReference>
<proteinExistence type="predicted"/>
<evidence type="ECO:0000313" key="2">
    <source>
        <dbReference type="EMBL" id="GCB29457.1"/>
    </source>
</evidence>
<dbReference type="Proteomes" id="UP000287361">
    <property type="component" value="Unassembled WGS sequence"/>
</dbReference>
<accession>A0A401LD07</accession>
<comment type="caution">
    <text evidence="2">The sequence shown here is derived from an EMBL/GenBank/DDBJ whole genome shotgun (WGS) entry which is preliminary data.</text>
</comment>
<organism evidence="2 3">
    <name type="scientific">Anaerotignum faecicola</name>
    <dbReference type="NCBI Taxonomy" id="2358141"/>
    <lineage>
        <taxon>Bacteria</taxon>
        <taxon>Bacillati</taxon>
        <taxon>Bacillota</taxon>
        <taxon>Clostridia</taxon>
        <taxon>Lachnospirales</taxon>
        <taxon>Anaerotignaceae</taxon>
        <taxon>Anaerotignum</taxon>
    </lineage>
</organism>
<dbReference type="SMART" id="SM00530">
    <property type="entry name" value="HTH_XRE"/>
    <property type="match status" value="1"/>
</dbReference>
<name>A0A401LD07_9FIRM</name>
<evidence type="ECO:0000313" key="3">
    <source>
        <dbReference type="Proteomes" id="UP000287361"/>
    </source>
</evidence>
<dbReference type="OrthoDB" id="1796720at2"/>